<dbReference type="PROSITE" id="PS50887">
    <property type="entry name" value="GGDEF"/>
    <property type="match status" value="1"/>
</dbReference>
<sequence length="478" mass="56622">MNKIVKNNLDEIILILFILIISPILINLNMFEVIYEITRSNEEYELDELFIVFISILLGLSLYSFKKFKDLEKTRKEIITINETDSLTKLKNRNAFLTHDEYEYRYVVLLNIIDFSVFNKYLGFKKADKLLIQVSNQLQDIIKENTNQALFRIYGDEFAFYCNDNNINELLKKIKLKFEEKNFTLDKYKFTIHLNISYSDTAPKYLTALSALRFTRNSIHKSIYKYTENNDLKSNSLKMLQILEKGFKERKVIPVYQAIYDNKSKSIYKYESLVRIKQKKNLISPWEFIDVAKKFKIYHKITKNIIQQTFEDFENITDEFSINLSYIDIININTNKYIFKMLSLYPDVAKRLTIEFLETENIENYEFLLEFTKKVREFGTKIALDDFGTGYSNWNNILKLKPDYIKIDGSLIQNLINNQANINLIKLIVEFAKINNIKTIAEFVDNEKLAELITNLGIDYSQGYLYAEPKEKNLIWNN</sequence>
<keyword evidence="5" id="KW-1185">Reference proteome</keyword>
<gene>
    <name evidence="4" type="ORF">AVENP_2885</name>
</gene>
<feature type="transmembrane region" description="Helical" evidence="1">
    <location>
        <begin position="12"/>
        <end position="29"/>
    </location>
</feature>
<dbReference type="InterPro" id="IPR050706">
    <property type="entry name" value="Cyclic-di-GMP_PDE-like"/>
</dbReference>
<dbReference type="InterPro" id="IPR035919">
    <property type="entry name" value="EAL_sf"/>
</dbReference>
<accession>A0AAE7BDN0</accession>
<dbReference type="SUPFAM" id="SSF55073">
    <property type="entry name" value="Nucleotide cyclase"/>
    <property type="match status" value="1"/>
</dbReference>
<name>A0AAE7BDN0_9BACT</name>
<dbReference type="SMART" id="SM00267">
    <property type="entry name" value="GGDEF"/>
    <property type="match status" value="1"/>
</dbReference>
<dbReference type="InterPro" id="IPR000160">
    <property type="entry name" value="GGDEF_dom"/>
</dbReference>
<dbReference type="Proteomes" id="UP000503482">
    <property type="component" value="Chromosome"/>
</dbReference>
<dbReference type="InterPro" id="IPR001633">
    <property type="entry name" value="EAL_dom"/>
</dbReference>
<dbReference type="SMART" id="SM00052">
    <property type="entry name" value="EAL"/>
    <property type="match status" value="1"/>
</dbReference>
<dbReference type="GO" id="GO:0071111">
    <property type="term" value="F:cyclic-guanylate-specific phosphodiesterase activity"/>
    <property type="evidence" value="ECO:0007669"/>
    <property type="project" value="InterPro"/>
</dbReference>
<dbReference type="Pfam" id="PF00563">
    <property type="entry name" value="EAL"/>
    <property type="match status" value="1"/>
</dbReference>
<dbReference type="Pfam" id="PF00990">
    <property type="entry name" value="GGDEF"/>
    <property type="match status" value="1"/>
</dbReference>
<evidence type="ECO:0000256" key="1">
    <source>
        <dbReference type="SAM" id="Phobius"/>
    </source>
</evidence>
<dbReference type="PROSITE" id="PS50883">
    <property type="entry name" value="EAL"/>
    <property type="match status" value="1"/>
</dbReference>
<evidence type="ECO:0000313" key="5">
    <source>
        <dbReference type="Proteomes" id="UP000503482"/>
    </source>
</evidence>
<feature type="domain" description="EAL" evidence="2">
    <location>
        <begin position="236"/>
        <end position="478"/>
    </location>
</feature>
<dbReference type="AlphaFoldDB" id="A0AAE7BDN0"/>
<reference evidence="4 5" key="1">
    <citation type="submission" date="2020-05" db="EMBL/GenBank/DDBJ databases">
        <title>Complete genome sequencing of Campylobacter and Arcobacter type strains.</title>
        <authorList>
            <person name="Miller W.G."/>
            <person name="Yee E."/>
        </authorList>
    </citation>
    <scope>NUCLEOTIDE SEQUENCE [LARGE SCALE GENOMIC DNA]</scope>
    <source>
        <strain evidence="4 5">LMG 26156</strain>
    </source>
</reference>
<dbReference type="Gene3D" id="3.20.20.450">
    <property type="entry name" value="EAL domain"/>
    <property type="match status" value="1"/>
</dbReference>
<dbReference type="InterPro" id="IPR043128">
    <property type="entry name" value="Rev_trsase/Diguanyl_cyclase"/>
</dbReference>
<dbReference type="SUPFAM" id="SSF141868">
    <property type="entry name" value="EAL domain-like"/>
    <property type="match status" value="1"/>
</dbReference>
<dbReference type="KEGG" id="avp:AVENP_2885"/>
<dbReference type="RefSeq" id="WP_128359615.1">
    <property type="nucleotide sequence ID" value="NZ_CP053840.1"/>
</dbReference>
<feature type="domain" description="GGDEF" evidence="3">
    <location>
        <begin position="103"/>
        <end position="237"/>
    </location>
</feature>
<evidence type="ECO:0000259" key="3">
    <source>
        <dbReference type="PROSITE" id="PS50887"/>
    </source>
</evidence>
<keyword evidence="1" id="KW-1133">Transmembrane helix</keyword>
<keyword evidence="1" id="KW-0472">Membrane</keyword>
<dbReference type="CDD" id="cd01948">
    <property type="entry name" value="EAL"/>
    <property type="match status" value="1"/>
</dbReference>
<feature type="transmembrane region" description="Helical" evidence="1">
    <location>
        <begin position="49"/>
        <end position="65"/>
    </location>
</feature>
<dbReference type="InterPro" id="IPR029787">
    <property type="entry name" value="Nucleotide_cyclase"/>
</dbReference>
<proteinExistence type="predicted"/>
<dbReference type="PANTHER" id="PTHR33121:SF79">
    <property type="entry name" value="CYCLIC DI-GMP PHOSPHODIESTERASE PDED-RELATED"/>
    <property type="match status" value="1"/>
</dbReference>
<evidence type="ECO:0000259" key="2">
    <source>
        <dbReference type="PROSITE" id="PS50883"/>
    </source>
</evidence>
<evidence type="ECO:0000313" key="4">
    <source>
        <dbReference type="EMBL" id="QKF68360.1"/>
    </source>
</evidence>
<keyword evidence="1" id="KW-0812">Transmembrane</keyword>
<organism evidence="4 5">
    <name type="scientific">Arcobacter venerupis</name>
    <dbReference type="NCBI Taxonomy" id="1054033"/>
    <lineage>
        <taxon>Bacteria</taxon>
        <taxon>Pseudomonadati</taxon>
        <taxon>Campylobacterota</taxon>
        <taxon>Epsilonproteobacteria</taxon>
        <taxon>Campylobacterales</taxon>
        <taxon>Arcobacteraceae</taxon>
        <taxon>Arcobacter</taxon>
    </lineage>
</organism>
<dbReference type="EMBL" id="CP053840">
    <property type="protein sequence ID" value="QKF68360.1"/>
    <property type="molecule type" value="Genomic_DNA"/>
</dbReference>
<protein>
    <submittedName>
        <fullName evidence="4">Diguanylate cyclase/phosphodiesterase</fullName>
    </submittedName>
</protein>
<dbReference type="Gene3D" id="3.30.70.270">
    <property type="match status" value="1"/>
</dbReference>
<dbReference type="PANTHER" id="PTHR33121">
    <property type="entry name" value="CYCLIC DI-GMP PHOSPHODIESTERASE PDEF"/>
    <property type="match status" value="1"/>
</dbReference>